<dbReference type="GO" id="GO:0003746">
    <property type="term" value="F:translation elongation factor activity"/>
    <property type="evidence" value="ECO:0007669"/>
    <property type="project" value="UniProtKB-UniRule"/>
</dbReference>
<evidence type="ECO:0000256" key="1">
    <source>
        <dbReference type="ARBA" id="ARBA00004496"/>
    </source>
</evidence>
<dbReference type="FunFam" id="2.40.50.140:FF:000004">
    <property type="entry name" value="Elongation factor P"/>
    <property type="match status" value="1"/>
</dbReference>
<evidence type="ECO:0000256" key="6">
    <source>
        <dbReference type="ARBA" id="ARBA00022917"/>
    </source>
</evidence>
<dbReference type="InterPro" id="IPR014722">
    <property type="entry name" value="Rib_uL2_dom2"/>
</dbReference>
<evidence type="ECO:0000256" key="7">
    <source>
        <dbReference type="HAMAP-Rule" id="MF_00141"/>
    </source>
</evidence>
<organism evidence="12 13">
    <name type="scientific">Mangrovibacterium diazotrophicum</name>
    <dbReference type="NCBI Taxonomy" id="1261403"/>
    <lineage>
        <taxon>Bacteria</taxon>
        <taxon>Pseudomonadati</taxon>
        <taxon>Bacteroidota</taxon>
        <taxon>Bacteroidia</taxon>
        <taxon>Marinilabiliales</taxon>
        <taxon>Prolixibacteraceae</taxon>
        <taxon>Mangrovibacterium</taxon>
    </lineage>
</organism>
<evidence type="ECO:0000256" key="8">
    <source>
        <dbReference type="NCBIfam" id="TIGR00038"/>
    </source>
</evidence>
<sequence length="189" mass="21272">MATTADFKNGLTIEYNGQLFTIIQFQHVKPGKGAAFVRTKLKNVKTGKVIENTFNSGVKVNTVRVERRPYQYLYKDDMGYNFMHTETFEQVSIDPELIENADLMKEGQIIEINFQAESETALTAELPQYVELEVTETIAGEKGNTASSTALKPATMETGAEVMVPMFINAGEVLKIDTRDRSYSERVKR</sequence>
<dbReference type="InterPro" id="IPR008991">
    <property type="entry name" value="Translation_prot_SH3-like_sf"/>
</dbReference>
<keyword evidence="6 7" id="KW-0648">Protein biosynthesis</keyword>
<dbReference type="InterPro" id="IPR013185">
    <property type="entry name" value="Transl_elong_KOW-like"/>
</dbReference>
<dbReference type="InterPro" id="IPR011768">
    <property type="entry name" value="Transl_elongation_fac_P"/>
</dbReference>
<dbReference type="SUPFAM" id="SSF50249">
    <property type="entry name" value="Nucleic acid-binding proteins"/>
    <property type="match status" value="2"/>
</dbReference>
<dbReference type="Pfam" id="PF09285">
    <property type="entry name" value="Elong-fact-P_C"/>
    <property type="match status" value="1"/>
</dbReference>
<dbReference type="InterPro" id="IPR013852">
    <property type="entry name" value="Transl_elong_P/YeiP_CS"/>
</dbReference>
<evidence type="ECO:0000313" key="12">
    <source>
        <dbReference type="EMBL" id="RKD91860.1"/>
    </source>
</evidence>
<dbReference type="Gene3D" id="2.30.30.30">
    <property type="match status" value="1"/>
</dbReference>
<comment type="subcellular location">
    <subcellularLocation>
        <location evidence="1 7">Cytoplasm</location>
    </subcellularLocation>
</comment>
<gene>
    <name evidence="7" type="primary">efp</name>
    <name evidence="12" type="ORF">BC643_2228</name>
</gene>
<dbReference type="EMBL" id="RAPN01000001">
    <property type="protein sequence ID" value="RKD91860.1"/>
    <property type="molecule type" value="Genomic_DNA"/>
</dbReference>
<dbReference type="PANTHER" id="PTHR30053">
    <property type="entry name" value="ELONGATION FACTOR P"/>
    <property type="match status" value="1"/>
</dbReference>
<evidence type="ECO:0000259" key="10">
    <source>
        <dbReference type="SMART" id="SM00841"/>
    </source>
</evidence>
<comment type="caution">
    <text evidence="12">The sequence shown here is derived from an EMBL/GenBank/DDBJ whole genome shotgun (WGS) entry which is preliminary data.</text>
</comment>
<dbReference type="InterPro" id="IPR020599">
    <property type="entry name" value="Transl_elong_fac_P/YeiP"/>
</dbReference>
<evidence type="ECO:0000256" key="4">
    <source>
        <dbReference type="ARBA" id="ARBA00022490"/>
    </source>
</evidence>
<evidence type="ECO:0000256" key="3">
    <source>
        <dbReference type="ARBA" id="ARBA00009479"/>
    </source>
</evidence>
<dbReference type="SMART" id="SM00841">
    <property type="entry name" value="Elong-fact-P_C"/>
    <property type="match status" value="1"/>
</dbReference>
<dbReference type="RefSeq" id="WP_120273125.1">
    <property type="nucleotide sequence ID" value="NZ_RAPN01000001.1"/>
</dbReference>
<dbReference type="InterPro" id="IPR012340">
    <property type="entry name" value="NA-bd_OB-fold"/>
</dbReference>
<dbReference type="UniPathway" id="UPA00345"/>
<dbReference type="GO" id="GO:0043043">
    <property type="term" value="P:peptide biosynthetic process"/>
    <property type="evidence" value="ECO:0007669"/>
    <property type="project" value="InterPro"/>
</dbReference>
<dbReference type="CDD" id="cd05794">
    <property type="entry name" value="S1_EF-P_repeat_2"/>
    <property type="match status" value="1"/>
</dbReference>
<reference evidence="12 13" key="1">
    <citation type="submission" date="2018-09" db="EMBL/GenBank/DDBJ databases">
        <title>Genomic Encyclopedia of Archaeal and Bacterial Type Strains, Phase II (KMG-II): from individual species to whole genera.</title>
        <authorList>
            <person name="Goeker M."/>
        </authorList>
    </citation>
    <scope>NUCLEOTIDE SEQUENCE [LARGE SCALE GENOMIC DNA]</scope>
    <source>
        <strain evidence="12 13">DSM 27148</strain>
    </source>
</reference>
<comment type="pathway">
    <text evidence="2 7">Protein biosynthesis; polypeptide chain elongation.</text>
</comment>
<keyword evidence="13" id="KW-1185">Reference proteome</keyword>
<dbReference type="PANTHER" id="PTHR30053:SF12">
    <property type="entry name" value="ELONGATION FACTOR P (EF-P) FAMILY PROTEIN"/>
    <property type="match status" value="1"/>
</dbReference>
<evidence type="ECO:0000313" key="13">
    <source>
        <dbReference type="Proteomes" id="UP000283387"/>
    </source>
</evidence>
<dbReference type="OrthoDB" id="9801844at2"/>
<evidence type="ECO:0000256" key="5">
    <source>
        <dbReference type="ARBA" id="ARBA00022768"/>
    </source>
</evidence>
<dbReference type="InterPro" id="IPR015365">
    <property type="entry name" value="Elong-fact-P_C"/>
</dbReference>
<dbReference type="GO" id="GO:0005829">
    <property type="term" value="C:cytosol"/>
    <property type="evidence" value="ECO:0007669"/>
    <property type="project" value="UniProtKB-ARBA"/>
</dbReference>
<dbReference type="CDD" id="cd04470">
    <property type="entry name" value="S1_EF-P_repeat_1"/>
    <property type="match status" value="1"/>
</dbReference>
<dbReference type="NCBIfam" id="TIGR00038">
    <property type="entry name" value="efp"/>
    <property type="match status" value="1"/>
</dbReference>
<evidence type="ECO:0000256" key="2">
    <source>
        <dbReference type="ARBA" id="ARBA00004815"/>
    </source>
</evidence>
<dbReference type="PROSITE" id="PS01275">
    <property type="entry name" value="EFP"/>
    <property type="match status" value="1"/>
</dbReference>
<dbReference type="Gene3D" id="2.40.50.140">
    <property type="entry name" value="Nucleic acid-binding proteins"/>
    <property type="match status" value="2"/>
</dbReference>
<evidence type="ECO:0000256" key="9">
    <source>
        <dbReference type="RuleBase" id="RU004389"/>
    </source>
</evidence>
<dbReference type="SUPFAM" id="SSF50104">
    <property type="entry name" value="Translation proteins SH3-like domain"/>
    <property type="match status" value="1"/>
</dbReference>
<feature type="domain" description="Elongation factor P C-terminal" evidence="10">
    <location>
        <begin position="130"/>
        <end position="186"/>
    </location>
</feature>
<proteinExistence type="inferred from homology"/>
<evidence type="ECO:0000259" key="11">
    <source>
        <dbReference type="SMART" id="SM01185"/>
    </source>
</evidence>
<dbReference type="NCBIfam" id="NF001810">
    <property type="entry name" value="PRK00529.1"/>
    <property type="match status" value="1"/>
</dbReference>
<comment type="similarity">
    <text evidence="3 7 9">Belongs to the elongation factor P family.</text>
</comment>
<dbReference type="SMART" id="SM01185">
    <property type="entry name" value="EFP"/>
    <property type="match status" value="1"/>
</dbReference>
<dbReference type="Pfam" id="PF01132">
    <property type="entry name" value="EFP"/>
    <property type="match status" value="1"/>
</dbReference>
<dbReference type="AlphaFoldDB" id="A0A419W8U3"/>
<name>A0A419W8U3_9BACT</name>
<dbReference type="FunFam" id="2.30.30.30:FF:000003">
    <property type="entry name" value="Elongation factor P"/>
    <property type="match status" value="1"/>
</dbReference>
<protein>
    <recommendedName>
        <fullName evidence="7 8">Elongation factor P</fullName>
        <shortName evidence="7">EF-P</shortName>
    </recommendedName>
</protein>
<dbReference type="Proteomes" id="UP000283387">
    <property type="component" value="Unassembled WGS sequence"/>
</dbReference>
<accession>A0A419W8U3</accession>
<dbReference type="InterPro" id="IPR001059">
    <property type="entry name" value="Transl_elong_P/YeiP_cen"/>
</dbReference>
<keyword evidence="4 7" id="KW-0963">Cytoplasm</keyword>
<feature type="domain" description="Translation elongation factor P/YeiP central" evidence="11">
    <location>
        <begin position="67"/>
        <end position="122"/>
    </location>
</feature>
<dbReference type="Pfam" id="PF08207">
    <property type="entry name" value="EFP_N"/>
    <property type="match status" value="1"/>
</dbReference>
<comment type="function">
    <text evidence="7">Involved in peptide bond synthesis. Stimulates efficient translation and peptide-bond synthesis on native or reconstituted 70S ribosomes in vitro. Probably functions indirectly by altering the affinity of the ribosome for aminoacyl-tRNA, thus increasing their reactivity as acceptors for peptidyl transferase.</text>
</comment>
<dbReference type="PIRSF" id="PIRSF005901">
    <property type="entry name" value="EF-P"/>
    <property type="match status" value="1"/>
</dbReference>
<dbReference type="HAMAP" id="MF_00141">
    <property type="entry name" value="EF_P"/>
    <property type="match status" value="1"/>
</dbReference>
<keyword evidence="5 7" id="KW-0251">Elongation factor</keyword>